<dbReference type="PROSITE" id="PS50112">
    <property type="entry name" value="PAS"/>
    <property type="match status" value="1"/>
</dbReference>
<evidence type="ECO:0008006" key="6">
    <source>
        <dbReference type="Google" id="ProtNLM"/>
    </source>
</evidence>
<dbReference type="PROSITE" id="PS50113">
    <property type="entry name" value="PAC"/>
    <property type="match status" value="1"/>
</dbReference>
<dbReference type="SMART" id="SM00091">
    <property type="entry name" value="PAS"/>
    <property type="match status" value="1"/>
</dbReference>
<feature type="domain" description="PAC" evidence="2">
    <location>
        <begin position="80"/>
        <end position="132"/>
    </location>
</feature>
<dbReference type="NCBIfam" id="TIGR00229">
    <property type="entry name" value="sensory_box"/>
    <property type="match status" value="1"/>
</dbReference>
<proteinExistence type="predicted"/>
<organism evidence="4 5">
    <name type="scientific">Paenibacillus athensensis</name>
    <dbReference type="NCBI Taxonomy" id="1967502"/>
    <lineage>
        <taxon>Bacteria</taxon>
        <taxon>Bacillati</taxon>
        <taxon>Bacillota</taxon>
        <taxon>Bacilli</taxon>
        <taxon>Bacillales</taxon>
        <taxon>Paenibacillaceae</taxon>
        <taxon>Paenibacillus</taxon>
    </lineage>
</organism>
<dbReference type="SMART" id="SM00267">
    <property type="entry name" value="GGDEF"/>
    <property type="match status" value="1"/>
</dbReference>
<dbReference type="PANTHER" id="PTHR46663:SF3">
    <property type="entry name" value="SLL0267 PROTEIN"/>
    <property type="match status" value="1"/>
</dbReference>
<dbReference type="SMART" id="SM00086">
    <property type="entry name" value="PAC"/>
    <property type="match status" value="1"/>
</dbReference>
<dbReference type="Pfam" id="PF00990">
    <property type="entry name" value="GGDEF"/>
    <property type="match status" value="1"/>
</dbReference>
<dbReference type="Proteomes" id="UP000298246">
    <property type="component" value="Unassembled WGS sequence"/>
</dbReference>
<dbReference type="InterPro" id="IPR043128">
    <property type="entry name" value="Rev_trsase/Diguanyl_cyclase"/>
</dbReference>
<dbReference type="RefSeq" id="WP_134756714.1">
    <property type="nucleotide sequence ID" value="NZ_MYFO02000003.1"/>
</dbReference>
<dbReference type="InterPro" id="IPR035965">
    <property type="entry name" value="PAS-like_dom_sf"/>
</dbReference>
<dbReference type="InterPro" id="IPR000014">
    <property type="entry name" value="PAS"/>
</dbReference>
<dbReference type="FunFam" id="3.30.70.270:FF:000001">
    <property type="entry name" value="Diguanylate cyclase domain protein"/>
    <property type="match status" value="1"/>
</dbReference>
<dbReference type="InterPro" id="IPR000160">
    <property type="entry name" value="GGDEF_dom"/>
</dbReference>
<dbReference type="Gene3D" id="3.30.70.270">
    <property type="match status" value="1"/>
</dbReference>
<dbReference type="AlphaFoldDB" id="A0A4Y8PSW5"/>
<dbReference type="SUPFAM" id="SSF55785">
    <property type="entry name" value="PYP-like sensor domain (PAS domain)"/>
    <property type="match status" value="1"/>
</dbReference>
<protein>
    <recommendedName>
        <fullName evidence="6">Diguanylate cyclase</fullName>
    </recommendedName>
</protein>
<dbReference type="CDD" id="cd01949">
    <property type="entry name" value="GGDEF"/>
    <property type="match status" value="1"/>
</dbReference>
<evidence type="ECO:0000259" key="2">
    <source>
        <dbReference type="PROSITE" id="PS50113"/>
    </source>
</evidence>
<dbReference type="NCBIfam" id="TIGR00254">
    <property type="entry name" value="GGDEF"/>
    <property type="match status" value="1"/>
</dbReference>
<dbReference type="SUPFAM" id="SSF55073">
    <property type="entry name" value="Nucleotide cyclase"/>
    <property type="match status" value="1"/>
</dbReference>
<name>A0A4Y8PSW5_9BACL</name>
<reference evidence="4 5" key="1">
    <citation type="submission" date="2017-03" db="EMBL/GenBank/DDBJ databases">
        <title>Isolation of Levoglucosan Utilizing Bacteria.</title>
        <authorList>
            <person name="Arya A.S."/>
        </authorList>
    </citation>
    <scope>NUCLEOTIDE SEQUENCE [LARGE SCALE GENOMIC DNA]</scope>
    <source>
        <strain evidence="4 5">MEC069</strain>
    </source>
</reference>
<evidence type="ECO:0000313" key="5">
    <source>
        <dbReference type="Proteomes" id="UP000298246"/>
    </source>
</evidence>
<comment type="caution">
    <text evidence="4">The sequence shown here is derived from an EMBL/GenBank/DDBJ whole genome shotgun (WGS) entry which is preliminary data.</text>
</comment>
<gene>
    <name evidence="4" type="ORF">B5M42_21755</name>
</gene>
<keyword evidence="5" id="KW-1185">Reference proteome</keyword>
<dbReference type="CDD" id="cd00130">
    <property type="entry name" value="PAS"/>
    <property type="match status" value="1"/>
</dbReference>
<dbReference type="InterPro" id="IPR001610">
    <property type="entry name" value="PAC"/>
</dbReference>
<evidence type="ECO:0000313" key="4">
    <source>
        <dbReference type="EMBL" id="TFE83929.1"/>
    </source>
</evidence>
<sequence>MLKVPQDLHVFFQIVEKTPNGVIVTDSGNRIVYVNEAFTVLTGYTLKEVCGQNPRILQSGLHEADFYQELWTSLRTSGQWQGEIWNKRKNGETFIEWQHITALRDDDGSVTHYVSIFSDITDRKHKERRLEKQNSRLERLATQDALTGIANRRLFDDMLLHEWEQARQNGHPLALLMIDIDHFKLFNDTYGHLGGDECLRAVANALRRSVRQGFLARYGGEEFALIAPGANAEAALETARLLVEAVRDEGLPHASSTVLNVVTVSIGCAAVSPAAGAVRPAGAVGPRALVARADEALYRAKARGRNRAEL</sequence>
<dbReference type="PROSITE" id="PS50887">
    <property type="entry name" value="GGDEF"/>
    <property type="match status" value="1"/>
</dbReference>
<dbReference type="InterPro" id="IPR000700">
    <property type="entry name" value="PAS-assoc_C"/>
</dbReference>
<dbReference type="InterPro" id="IPR029787">
    <property type="entry name" value="Nucleotide_cyclase"/>
</dbReference>
<dbReference type="PANTHER" id="PTHR46663">
    <property type="entry name" value="DIGUANYLATE CYCLASE DGCT-RELATED"/>
    <property type="match status" value="1"/>
</dbReference>
<dbReference type="Pfam" id="PF13426">
    <property type="entry name" value="PAS_9"/>
    <property type="match status" value="1"/>
</dbReference>
<dbReference type="EMBL" id="MYFO01000041">
    <property type="protein sequence ID" value="TFE83929.1"/>
    <property type="molecule type" value="Genomic_DNA"/>
</dbReference>
<evidence type="ECO:0000259" key="3">
    <source>
        <dbReference type="PROSITE" id="PS50887"/>
    </source>
</evidence>
<dbReference type="OrthoDB" id="9759607at2"/>
<accession>A0A4Y8PSW5</accession>
<dbReference type="InterPro" id="IPR052163">
    <property type="entry name" value="DGC-Regulatory_Protein"/>
</dbReference>
<evidence type="ECO:0000259" key="1">
    <source>
        <dbReference type="PROSITE" id="PS50112"/>
    </source>
</evidence>
<dbReference type="Gene3D" id="3.30.450.20">
    <property type="entry name" value="PAS domain"/>
    <property type="match status" value="1"/>
</dbReference>
<feature type="domain" description="PAS" evidence="1">
    <location>
        <begin position="7"/>
        <end position="65"/>
    </location>
</feature>
<feature type="domain" description="GGDEF" evidence="3">
    <location>
        <begin position="171"/>
        <end position="310"/>
    </location>
</feature>